<organism evidence="1 2">
    <name type="scientific">Brassica carinata</name>
    <name type="common">Ethiopian mustard</name>
    <name type="synonym">Abyssinian cabbage</name>
    <dbReference type="NCBI Taxonomy" id="52824"/>
    <lineage>
        <taxon>Eukaryota</taxon>
        <taxon>Viridiplantae</taxon>
        <taxon>Streptophyta</taxon>
        <taxon>Embryophyta</taxon>
        <taxon>Tracheophyta</taxon>
        <taxon>Spermatophyta</taxon>
        <taxon>Magnoliopsida</taxon>
        <taxon>eudicotyledons</taxon>
        <taxon>Gunneridae</taxon>
        <taxon>Pentapetalae</taxon>
        <taxon>rosids</taxon>
        <taxon>malvids</taxon>
        <taxon>Brassicales</taxon>
        <taxon>Brassicaceae</taxon>
        <taxon>Brassiceae</taxon>
        <taxon>Brassica</taxon>
    </lineage>
</organism>
<evidence type="ECO:0000313" key="1">
    <source>
        <dbReference type="EMBL" id="KAG2285779.1"/>
    </source>
</evidence>
<dbReference type="OrthoDB" id="72851at2759"/>
<dbReference type="AlphaFoldDB" id="A0A8X7UP88"/>
<sequence length="100" mass="11328">MTKREYEELVQKVEDATGNSYWLDAGDDFEAFSNTKPSDHSTIVKVIWENEEGVGDEKEHGGSRRDVEHIAYLKSSKYVRDLVELVVCGDYRMGHVGCGD</sequence>
<keyword evidence="2" id="KW-1185">Reference proteome</keyword>
<accession>A0A8X7UP88</accession>
<proteinExistence type="predicted"/>
<evidence type="ECO:0000313" key="2">
    <source>
        <dbReference type="Proteomes" id="UP000886595"/>
    </source>
</evidence>
<dbReference type="EMBL" id="JAAMPC010000010">
    <property type="protein sequence ID" value="KAG2285779.1"/>
    <property type="molecule type" value="Genomic_DNA"/>
</dbReference>
<dbReference type="Proteomes" id="UP000886595">
    <property type="component" value="Unassembled WGS sequence"/>
</dbReference>
<gene>
    <name evidence="1" type="ORF">Bca52824_045383</name>
</gene>
<reference evidence="1 2" key="1">
    <citation type="submission" date="2020-02" db="EMBL/GenBank/DDBJ databases">
        <authorList>
            <person name="Ma Q."/>
            <person name="Huang Y."/>
            <person name="Song X."/>
            <person name="Pei D."/>
        </authorList>
    </citation>
    <scope>NUCLEOTIDE SEQUENCE [LARGE SCALE GENOMIC DNA]</scope>
    <source>
        <strain evidence="1">Sxm20200214</strain>
        <tissue evidence="1">Leaf</tissue>
    </source>
</reference>
<protein>
    <submittedName>
        <fullName evidence="1">Uncharacterized protein</fullName>
    </submittedName>
</protein>
<comment type="caution">
    <text evidence="1">The sequence shown here is derived from an EMBL/GenBank/DDBJ whole genome shotgun (WGS) entry which is preliminary data.</text>
</comment>
<name>A0A8X7UP88_BRACI</name>